<reference evidence="2" key="1">
    <citation type="submission" date="2023-10" db="EMBL/GenBank/DDBJ databases">
        <authorList>
            <person name="Hackl T."/>
        </authorList>
    </citation>
    <scope>NUCLEOTIDE SEQUENCE</scope>
</reference>
<evidence type="ECO:0000313" key="3">
    <source>
        <dbReference type="Proteomes" id="UP001295740"/>
    </source>
</evidence>
<proteinExistence type="predicted"/>
<feature type="region of interest" description="Disordered" evidence="1">
    <location>
        <begin position="83"/>
        <end position="114"/>
    </location>
</feature>
<gene>
    <name evidence="2" type="ORF">KHLLAP_LOCUS14559</name>
</gene>
<keyword evidence="3" id="KW-1185">Reference proteome</keyword>
<accession>A0AAI8YR08</accession>
<organism evidence="2 3">
    <name type="scientific">Anthostomella pinea</name>
    <dbReference type="NCBI Taxonomy" id="933095"/>
    <lineage>
        <taxon>Eukaryota</taxon>
        <taxon>Fungi</taxon>
        <taxon>Dikarya</taxon>
        <taxon>Ascomycota</taxon>
        <taxon>Pezizomycotina</taxon>
        <taxon>Sordariomycetes</taxon>
        <taxon>Xylariomycetidae</taxon>
        <taxon>Xylariales</taxon>
        <taxon>Xylariaceae</taxon>
        <taxon>Anthostomella</taxon>
    </lineage>
</organism>
<evidence type="ECO:0000256" key="1">
    <source>
        <dbReference type="SAM" id="MobiDB-lite"/>
    </source>
</evidence>
<feature type="compositionally biased region" description="Polar residues" evidence="1">
    <location>
        <begin position="83"/>
        <end position="100"/>
    </location>
</feature>
<dbReference type="AlphaFoldDB" id="A0AAI8YR08"/>
<comment type="caution">
    <text evidence="2">The sequence shown here is derived from an EMBL/GenBank/DDBJ whole genome shotgun (WGS) entry which is preliminary data.</text>
</comment>
<dbReference type="Proteomes" id="UP001295740">
    <property type="component" value="Unassembled WGS sequence"/>
</dbReference>
<sequence>MSETREQFLQRVIRFRANPLGLGPQTHCKDYEATNADKDEKGTTITKNTCHAFIDYYNSRDEWCQWRVPGKAVIVAGVDGKATNSTATNGIVTNGTTTDRGGSPRPPVEGEGQW</sequence>
<name>A0AAI8YR08_9PEZI</name>
<protein>
    <submittedName>
        <fullName evidence="2">Uu.00g022100.m01.CDS01</fullName>
    </submittedName>
</protein>
<dbReference type="EMBL" id="CAUWAG010000020">
    <property type="protein sequence ID" value="CAJ2514091.1"/>
    <property type="molecule type" value="Genomic_DNA"/>
</dbReference>
<evidence type="ECO:0000313" key="2">
    <source>
        <dbReference type="EMBL" id="CAJ2514091.1"/>
    </source>
</evidence>